<comment type="caution">
    <text evidence="2">The sequence shown here is derived from an EMBL/GenBank/DDBJ whole genome shotgun (WGS) entry which is preliminary data.</text>
</comment>
<gene>
    <name evidence="2" type="ORF">I603_1894</name>
</gene>
<reference evidence="2 3" key="1">
    <citation type="submission" date="2016-06" db="EMBL/GenBank/DDBJ databases">
        <title>Genome sequence of Porphyrobacter dokdonensis DSW-74.</title>
        <authorList>
            <person name="Kim J.F."/>
            <person name="Song J.Y."/>
        </authorList>
    </citation>
    <scope>NUCLEOTIDE SEQUENCE [LARGE SCALE GENOMIC DNA]</scope>
    <source>
        <strain evidence="2 3">DSW-74</strain>
    </source>
</reference>
<name>A0A1A7BG13_9SPHN</name>
<keyword evidence="3" id="KW-1185">Reference proteome</keyword>
<evidence type="ECO:0000256" key="1">
    <source>
        <dbReference type="SAM" id="SignalP"/>
    </source>
</evidence>
<sequence>MGKLMMRTIWLGCAMLALANPASLMAEPIGKERGPLDKFRQFTPHFEFSVPADVSVVRECVVNEIEAAERGRSKPAPKFKSKLSKKGNVSIEKLTWKGKTDSGYTYEEEVTFSSASGWTRVDIDNRFYRLNPETDRFENDVASFHGRCGVALGEAFPAGMPLPLAWVRASDDVKFSAPSPKPVSQVVDCLTVRDEDLGGARISTTFEADHRGAFYAYFITRFDNLGKIRREYYAVKVSPTDTGSLLELVAPDVALGSDDPEALRKENFGAGLIDQCAATGAPTAS</sequence>
<proteinExistence type="predicted"/>
<dbReference type="Proteomes" id="UP000092484">
    <property type="component" value="Unassembled WGS sequence"/>
</dbReference>
<evidence type="ECO:0000313" key="3">
    <source>
        <dbReference type="Proteomes" id="UP000092484"/>
    </source>
</evidence>
<keyword evidence="1" id="KW-0732">Signal</keyword>
<protein>
    <submittedName>
        <fullName evidence="2">Uncharacterized protein</fullName>
    </submittedName>
</protein>
<dbReference type="STRING" id="1300349.I603_1894"/>
<dbReference type="AlphaFoldDB" id="A0A1A7BG13"/>
<feature type="signal peptide" evidence="1">
    <location>
        <begin position="1"/>
        <end position="26"/>
    </location>
</feature>
<feature type="chain" id="PRO_5008354929" evidence="1">
    <location>
        <begin position="27"/>
        <end position="285"/>
    </location>
</feature>
<organism evidence="2 3">
    <name type="scientific">Erythrobacter dokdonensis DSW-74</name>
    <dbReference type="NCBI Taxonomy" id="1300349"/>
    <lineage>
        <taxon>Bacteria</taxon>
        <taxon>Pseudomonadati</taxon>
        <taxon>Pseudomonadota</taxon>
        <taxon>Alphaproteobacteria</taxon>
        <taxon>Sphingomonadales</taxon>
        <taxon>Erythrobacteraceae</taxon>
        <taxon>Erythrobacter/Porphyrobacter group</taxon>
        <taxon>Erythrobacter</taxon>
    </lineage>
</organism>
<dbReference type="EMBL" id="LZYB01000004">
    <property type="protein sequence ID" value="OBV10681.1"/>
    <property type="molecule type" value="Genomic_DNA"/>
</dbReference>
<accession>A0A1A7BG13</accession>
<evidence type="ECO:0000313" key="2">
    <source>
        <dbReference type="EMBL" id="OBV10681.1"/>
    </source>
</evidence>